<feature type="region of interest" description="Disordered" evidence="1">
    <location>
        <begin position="231"/>
        <end position="256"/>
    </location>
</feature>
<keyword evidence="2" id="KW-1133">Transmembrane helix</keyword>
<feature type="compositionally biased region" description="Low complexity" evidence="1">
    <location>
        <begin position="391"/>
        <end position="404"/>
    </location>
</feature>
<sequence length="893" mass="92834">MIEPIHEVVEKITGYAPARVESDGSKPPGCLLAAVAVVVLVVASASVPAVGQPAGMVGVPDANVQEDVPAGTEVGVNASDLEGSVMASRHASTLEVVVTTQERASTYLDADGARVGTGGDGLALVLRDDTHDAGREVALPAGVVKETLGYLPETVYGRHDDGTRWRRNVEAGGGLLTFEVPHFSNNTVTFSGQVRISATPAQDGSSYSYSVNSLDAVDNFSVQFTGTSTTETDTFSLSPGASTSSTIAGEEVPSSATVETSWRTGNSGDGQDIYDAVESECGGCDSPQGVKHTFTDWPKDLASISVDLSTFYDSTSARVTVWVDGTEVYSQDKSLPSDQTRVTYSADVSSYNNADQYSIKIESTSGATPDLRSESTTYDTPEDVSVTVDGSSKSFSSQSSKSVSLDGDTSVSASMSATGGNGVGASISYEETSYSPNPSVVVNGETTSYAGTLAPGETATVNPPATAVNTSNTVTVQLGGSSDAPTPSVDMEYAHEAQDEVSVDYGAETWSERYNFSRYYASETDSASVTVPFKSDVLAVREVKYRVDGGSWVTVNDYALQNTTLTAQLGHVSAGSNVTVSANGSRVDVQNGSIQVTKPTTPGNTLATEFRVESAGSEFAIDVSGTEEAQYLHYLTNESWTAPAEYSVVEADGQVLYVPNVSAGATATARSYAMEVHPQNDVRVRLVEAGDTPEFDVGPATVKGDEVEFVLYGTASGEEYKLESLEDGKVWDKGTANSPVRLTMEDTHDSLVIAIVEALAGGDGSGGGGGVAPLVSTGAGNPLVPPYIMMGLGTGVLLLGGVVVSRAGVPVWVYAPVAALVGLVTVETLAPGAVSYTFAEVGTMAGAELTGVLGQVSAPLLLAGGGLLLWGAYRVINRLTRKQNVTLRLRRGR</sequence>
<evidence type="ECO:0000313" key="3">
    <source>
        <dbReference type="EMBL" id="RMB09075.1"/>
    </source>
</evidence>
<organism evidence="3 4">
    <name type="scientific">Haloplanus aerogenes</name>
    <dbReference type="NCBI Taxonomy" id="660522"/>
    <lineage>
        <taxon>Archaea</taxon>
        <taxon>Methanobacteriati</taxon>
        <taxon>Methanobacteriota</taxon>
        <taxon>Stenosarchaea group</taxon>
        <taxon>Halobacteria</taxon>
        <taxon>Halobacteriales</taxon>
        <taxon>Haloferacaceae</taxon>
        <taxon>Haloplanus</taxon>
    </lineage>
</organism>
<dbReference type="Proteomes" id="UP000277326">
    <property type="component" value="Unassembled WGS sequence"/>
</dbReference>
<name>A0A3M0CJP5_9EURY</name>
<dbReference type="EMBL" id="REFS01000009">
    <property type="protein sequence ID" value="RMB09075.1"/>
    <property type="molecule type" value="Genomic_DNA"/>
</dbReference>
<accession>A0A3M0CJP5</accession>
<evidence type="ECO:0000313" key="4">
    <source>
        <dbReference type="Proteomes" id="UP000277326"/>
    </source>
</evidence>
<dbReference type="AlphaFoldDB" id="A0A3M0CJP5"/>
<feature type="compositionally biased region" description="Polar residues" evidence="1">
    <location>
        <begin position="407"/>
        <end position="418"/>
    </location>
</feature>
<keyword evidence="2" id="KW-0812">Transmembrane</keyword>
<evidence type="ECO:0000256" key="1">
    <source>
        <dbReference type="SAM" id="MobiDB-lite"/>
    </source>
</evidence>
<keyword evidence="2" id="KW-0472">Membrane</keyword>
<feature type="transmembrane region" description="Helical" evidence="2">
    <location>
        <begin position="852"/>
        <end position="873"/>
    </location>
</feature>
<feature type="compositionally biased region" description="Polar residues" evidence="1">
    <location>
        <begin position="235"/>
        <end position="247"/>
    </location>
</feature>
<feature type="transmembrane region" description="Helical" evidence="2">
    <location>
        <begin position="784"/>
        <end position="804"/>
    </location>
</feature>
<proteinExistence type="predicted"/>
<evidence type="ECO:0000256" key="2">
    <source>
        <dbReference type="SAM" id="Phobius"/>
    </source>
</evidence>
<feature type="transmembrane region" description="Helical" evidence="2">
    <location>
        <begin position="811"/>
        <end position="832"/>
    </location>
</feature>
<feature type="region of interest" description="Disordered" evidence="1">
    <location>
        <begin position="362"/>
        <end position="419"/>
    </location>
</feature>
<gene>
    <name evidence="3" type="ORF">ATH50_3445</name>
</gene>
<reference evidence="3 4" key="1">
    <citation type="journal article" date="2015" name="Stand. Genomic Sci.">
        <title>Genomic Encyclopedia of Bacterial and Archaeal Type Strains, Phase III: the genomes of soil and plant-associated and newly described type strains.</title>
        <authorList>
            <person name="Whitman W.B."/>
            <person name="Woyke T."/>
            <person name="Klenk H.P."/>
            <person name="Zhou Y."/>
            <person name="Lilburn T.G."/>
            <person name="Beck B.J."/>
            <person name="De Vos P."/>
            <person name="Vandamme P."/>
            <person name="Eisen J.A."/>
            <person name="Garrity G."/>
            <person name="Hugenholtz P."/>
            <person name="Kyrpides N.C."/>
        </authorList>
    </citation>
    <scope>NUCLEOTIDE SEQUENCE [LARGE SCALE GENOMIC DNA]</scope>
    <source>
        <strain evidence="3 4">CGMCC 1.10124</strain>
    </source>
</reference>
<comment type="caution">
    <text evidence="3">The sequence shown here is derived from an EMBL/GenBank/DDBJ whole genome shotgun (WGS) entry which is preliminary data.</text>
</comment>
<protein>
    <submittedName>
        <fullName evidence="3">Uncharacterized protein</fullName>
    </submittedName>
</protein>